<reference evidence="4" key="1">
    <citation type="journal article" date="2019" name="Int. J. Syst. Evol. Microbiol.">
        <title>The Global Catalogue of Microorganisms (GCM) 10K type strain sequencing project: providing services to taxonomists for standard genome sequencing and annotation.</title>
        <authorList>
            <consortium name="The Broad Institute Genomics Platform"/>
            <consortium name="The Broad Institute Genome Sequencing Center for Infectious Disease"/>
            <person name="Wu L."/>
            <person name="Ma J."/>
        </authorList>
    </citation>
    <scope>NUCLEOTIDE SEQUENCE [LARGE SCALE GENOMIC DNA]</scope>
    <source>
        <strain evidence="4">CCUG 56331</strain>
    </source>
</reference>
<keyword evidence="1" id="KW-0472">Membrane</keyword>
<dbReference type="EC" id="2.7.13.3" evidence="3"/>
<organism evidence="3 4">
    <name type="scientific">Ureibacillus suwonensis</name>
    <dbReference type="NCBI Taxonomy" id="313007"/>
    <lineage>
        <taxon>Bacteria</taxon>
        <taxon>Bacillati</taxon>
        <taxon>Bacillota</taxon>
        <taxon>Bacilli</taxon>
        <taxon>Bacillales</taxon>
        <taxon>Caryophanaceae</taxon>
        <taxon>Ureibacillus</taxon>
    </lineage>
</organism>
<feature type="transmembrane region" description="Helical" evidence="1">
    <location>
        <begin position="6"/>
        <end position="23"/>
    </location>
</feature>
<comment type="caution">
    <text evidence="3">The sequence shown here is derived from an EMBL/GenBank/DDBJ whole genome shotgun (WGS) entry which is preliminary data.</text>
</comment>
<dbReference type="SUPFAM" id="SSF55874">
    <property type="entry name" value="ATPase domain of HSP90 chaperone/DNA topoisomerase II/histidine kinase"/>
    <property type="match status" value="1"/>
</dbReference>
<dbReference type="EMBL" id="JBHSNQ010000182">
    <property type="protein sequence ID" value="MFC5542828.1"/>
    <property type="molecule type" value="Genomic_DNA"/>
</dbReference>
<dbReference type="Pfam" id="PF14501">
    <property type="entry name" value="HATPase_c_5"/>
    <property type="match status" value="1"/>
</dbReference>
<evidence type="ECO:0000313" key="4">
    <source>
        <dbReference type="Proteomes" id="UP001595978"/>
    </source>
</evidence>
<feature type="transmembrane region" description="Helical" evidence="1">
    <location>
        <begin position="173"/>
        <end position="196"/>
    </location>
</feature>
<feature type="transmembrane region" description="Helical" evidence="1">
    <location>
        <begin position="53"/>
        <end position="68"/>
    </location>
</feature>
<sequence length="438" mass="51229">MKILFITIELFLIFWAIMYTAQIKLNFKSIFGFILFIFGPTSLAFLWMGQWQGIVYFIISSFVYLYVLSRDYIVLVHLCFFIIFGILVDNLTQYVLLPFTFDFLPGVLEHYCLFILIYILCILIYRYFYNKVIAYVPEMKSAYIFILFVLIVTMATFYINIYLTEYLSKDTILVFNLIIQIIYFAIMLFILSLTIFNIKKQHYINKIEFENAQFENYMKSLEVINNDMQKFRHDYLNILVTMQGYIEVNDFEGLKKYFKKHIFSTEENTLKRNQLLASLSKLKITGIKGLILSKVMQAENENISVNIEISDEIEDIHMNMIDLARILGIFLDNAIEATADSKSEKSIDIAFYKTNSDSVMIIIENTFNGDLVNVEEIYKEGFSTKGQNRGKGLSNVKCILNHYPNAHLNTSIHENSFTQVLEIKNHGYDCPERKSTSE</sequence>
<dbReference type="PANTHER" id="PTHR40448:SF1">
    <property type="entry name" value="TWO-COMPONENT SENSOR HISTIDINE KINASE"/>
    <property type="match status" value="1"/>
</dbReference>
<keyword evidence="1" id="KW-0812">Transmembrane</keyword>
<proteinExistence type="predicted"/>
<dbReference type="PANTHER" id="PTHR40448">
    <property type="entry name" value="TWO-COMPONENT SENSOR HISTIDINE KINASE"/>
    <property type="match status" value="1"/>
</dbReference>
<evidence type="ECO:0000259" key="2">
    <source>
        <dbReference type="Pfam" id="PF14501"/>
    </source>
</evidence>
<keyword evidence="4" id="KW-1185">Reference proteome</keyword>
<accession>A0ABW0RFY3</accession>
<evidence type="ECO:0000313" key="3">
    <source>
        <dbReference type="EMBL" id="MFC5542828.1"/>
    </source>
</evidence>
<dbReference type="CDD" id="cd16935">
    <property type="entry name" value="HATPase_AgrC-ComD-like"/>
    <property type="match status" value="1"/>
</dbReference>
<feature type="transmembrane region" description="Helical" evidence="1">
    <location>
        <begin position="108"/>
        <end position="129"/>
    </location>
</feature>
<protein>
    <submittedName>
        <fullName evidence="3">Sensor histidine kinase</fullName>
        <ecNumber evidence="3">2.7.13.3</ecNumber>
    </submittedName>
</protein>
<dbReference type="RefSeq" id="WP_390310282.1">
    <property type="nucleotide sequence ID" value="NZ_JBHSNQ010000182.1"/>
</dbReference>
<keyword evidence="3" id="KW-0808">Transferase</keyword>
<name>A0ABW0RFY3_9BACL</name>
<feature type="transmembrane region" description="Helical" evidence="1">
    <location>
        <begin position="141"/>
        <end position="161"/>
    </location>
</feature>
<dbReference type="GO" id="GO:0004673">
    <property type="term" value="F:protein histidine kinase activity"/>
    <property type="evidence" value="ECO:0007669"/>
    <property type="project" value="UniProtKB-EC"/>
</dbReference>
<feature type="domain" description="Sensor histidine kinase NatK-like C-terminal" evidence="2">
    <location>
        <begin position="318"/>
        <end position="423"/>
    </location>
</feature>
<keyword evidence="1" id="KW-1133">Transmembrane helix</keyword>
<dbReference type="InterPro" id="IPR036890">
    <property type="entry name" value="HATPase_C_sf"/>
</dbReference>
<dbReference type="Proteomes" id="UP001595978">
    <property type="component" value="Unassembled WGS sequence"/>
</dbReference>
<feature type="transmembrane region" description="Helical" evidence="1">
    <location>
        <begin position="30"/>
        <end position="47"/>
    </location>
</feature>
<gene>
    <name evidence="3" type="ORF">ACFPOH_14050</name>
</gene>
<feature type="transmembrane region" description="Helical" evidence="1">
    <location>
        <begin position="75"/>
        <end position="96"/>
    </location>
</feature>
<dbReference type="InterPro" id="IPR032834">
    <property type="entry name" value="NatK-like_C"/>
</dbReference>
<evidence type="ECO:0000256" key="1">
    <source>
        <dbReference type="SAM" id="Phobius"/>
    </source>
</evidence>
<dbReference type="Gene3D" id="3.30.565.10">
    <property type="entry name" value="Histidine kinase-like ATPase, C-terminal domain"/>
    <property type="match status" value="1"/>
</dbReference>
<keyword evidence="3" id="KW-0418">Kinase</keyword>